<dbReference type="CDD" id="cd06664">
    <property type="entry name" value="IscU_like"/>
    <property type="match status" value="1"/>
</dbReference>
<feature type="domain" description="NIF system FeS cluster assembly NifU C-terminal" evidence="11">
    <location>
        <begin position="280"/>
        <end position="343"/>
    </location>
</feature>
<dbReference type="Gene3D" id="3.90.1010.10">
    <property type="match status" value="1"/>
</dbReference>
<dbReference type="AlphaFoldDB" id="A0A549T154"/>
<evidence type="ECO:0000256" key="2">
    <source>
        <dbReference type="ARBA" id="ARBA00015278"/>
    </source>
</evidence>
<dbReference type="InterPro" id="IPR034904">
    <property type="entry name" value="FSCA_dom_sf"/>
</dbReference>
<comment type="cofactor">
    <cofactor evidence="9">
        <name>[2Fe-2S] cluster</name>
        <dbReference type="ChEBI" id="CHEBI:190135"/>
    </cofactor>
    <text evidence="9">Binds 1 [2Fe-2S] cluster per subunit.</text>
</comment>
<dbReference type="InterPro" id="IPR002871">
    <property type="entry name" value="NIF_FeS_clus_asmbl_NifU_N"/>
</dbReference>
<dbReference type="RefSeq" id="WP_142862416.1">
    <property type="nucleotide sequence ID" value="NZ_VJMF01000028.1"/>
</dbReference>
<evidence type="ECO:0000256" key="6">
    <source>
        <dbReference type="ARBA" id="ARBA00023014"/>
    </source>
</evidence>
<comment type="cofactor">
    <cofactor evidence="9">
        <name>Fe cation</name>
        <dbReference type="ChEBI" id="CHEBI:24875"/>
    </cofactor>
    <text evidence="9">Binds 1 Fe cation per subunit.</text>
</comment>
<comment type="cofactor">
    <cofactor evidence="8">
        <name>[2Fe-2S] cluster</name>
        <dbReference type="ChEBI" id="CHEBI:190135"/>
    </cofactor>
</comment>
<dbReference type="GO" id="GO:0051537">
    <property type="term" value="F:2 iron, 2 sulfur cluster binding"/>
    <property type="evidence" value="ECO:0007669"/>
    <property type="project" value="UniProtKB-KW"/>
</dbReference>
<comment type="similarity">
    <text evidence="1">Belongs to the NifU family.</text>
</comment>
<evidence type="ECO:0000259" key="11">
    <source>
        <dbReference type="Pfam" id="PF01106"/>
    </source>
</evidence>
<dbReference type="NCBIfam" id="TIGR02000">
    <property type="entry name" value="NifU_proper"/>
    <property type="match status" value="1"/>
</dbReference>
<dbReference type="EMBL" id="VJMF01000028">
    <property type="protein sequence ID" value="TRL35615.1"/>
    <property type="molecule type" value="Genomic_DNA"/>
</dbReference>
<dbReference type="CDD" id="cd19947">
    <property type="entry name" value="NifU_Fer2_BFD-like"/>
    <property type="match status" value="1"/>
</dbReference>
<dbReference type="SUPFAM" id="SSF82649">
    <property type="entry name" value="SufE/NifU"/>
    <property type="match status" value="1"/>
</dbReference>
<keyword evidence="3 9" id="KW-0001">2Fe-2S</keyword>
<feature type="region of interest" description="Disordered" evidence="10">
    <location>
        <begin position="239"/>
        <end position="268"/>
    </location>
</feature>
<dbReference type="InterPro" id="IPR007419">
    <property type="entry name" value="BFD-like_2Fe2S-bd_dom"/>
</dbReference>
<evidence type="ECO:0000313" key="15">
    <source>
        <dbReference type="Proteomes" id="UP000316781"/>
    </source>
</evidence>
<evidence type="ECO:0000256" key="3">
    <source>
        <dbReference type="ARBA" id="ARBA00022714"/>
    </source>
</evidence>
<feature type="domain" description="NIF system FeS cluster assembly NifU N-terminal" evidence="12">
    <location>
        <begin position="3"/>
        <end position="125"/>
    </location>
</feature>
<evidence type="ECO:0000256" key="9">
    <source>
        <dbReference type="PIRSR" id="PIRSR000375-1"/>
    </source>
</evidence>
<sequence>MWEYSDKVMEHFFDPKNAGVLDGANAIGEVGALACGDALKLMLHIDRVTEIVLEAKFQTYGCGSAIASSSALTELVIGKTLEQAGAISNRDIADFLGGLPPEKMHCAVMGHEALQAAIANFRGETRRPMREDAPLVCKCHGIDAVVIERAIRDNGLSTVEQVSAHTKAGTGCTTCYEQIEDILLRVTSEVAAAAAVAVEAAESARAEKAATSAPRAEVAASRAGSVNLFTAPVRSAPAPAATVRPGASVRPPAGASPLSPASPLPPPSAGMTNLKKIRLIEETIEDLRVYLRKDGGDCELIDVDGSNVLVSLTGACVGCQMASVTVSGIQERLIAKLGVPVRVIPVGRNAH</sequence>
<evidence type="ECO:0000259" key="13">
    <source>
        <dbReference type="Pfam" id="PF04324"/>
    </source>
</evidence>
<name>A0A549T154_METSR</name>
<organism evidence="14 15">
    <name type="scientific">Methylosinus sporium</name>
    <dbReference type="NCBI Taxonomy" id="428"/>
    <lineage>
        <taxon>Bacteria</taxon>
        <taxon>Pseudomonadati</taxon>
        <taxon>Pseudomonadota</taxon>
        <taxon>Alphaproteobacteria</taxon>
        <taxon>Hyphomicrobiales</taxon>
        <taxon>Methylocystaceae</taxon>
        <taxon>Methylosinus</taxon>
    </lineage>
</organism>
<comment type="caution">
    <text evidence="14">The sequence shown here is derived from an EMBL/GenBank/DDBJ whole genome shotgun (WGS) entry which is preliminary data.</text>
</comment>
<evidence type="ECO:0000256" key="10">
    <source>
        <dbReference type="SAM" id="MobiDB-lite"/>
    </source>
</evidence>
<dbReference type="SUPFAM" id="SSF117916">
    <property type="entry name" value="Fe-S cluster assembly (FSCA) domain-like"/>
    <property type="match status" value="1"/>
</dbReference>
<feature type="domain" description="BFD-like [2Fe-2S]-binding" evidence="13">
    <location>
        <begin position="135"/>
        <end position="183"/>
    </location>
</feature>
<evidence type="ECO:0000256" key="1">
    <source>
        <dbReference type="ARBA" id="ARBA00006420"/>
    </source>
</evidence>
<feature type="binding site" evidence="9">
    <location>
        <position position="35"/>
    </location>
    <ligand>
        <name>Fe cation</name>
        <dbReference type="ChEBI" id="CHEBI:24875"/>
    </ligand>
</feature>
<dbReference type="Pfam" id="PF01592">
    <property type="entry name" value="NifU_N"/>
    <property type="match status" value="1"/>
</dbReference>
<feature type="binding site" evidence="9">
    <location>
        <position position="106"/>
    </location>
    <ligand>
        <name>Fe cation</name>
        <dbReference type="ChEBI" id="CHEBI:24875"/>
    </ligand>
</feature>
<dbReference type="PANTHER" id="PTHR10093">
    <property type="entry name" value="IRON-SULFUR CLUSTER ASSEMBLY ENZYME NIFU HOMOLOG"/>
    <property type="match status" value="1"/>
</dbReference>
<dbReference type="GO" id="GO:0016226">
    <property type="term" value="P:iron-sulfur cluster assembly"/>
    <property type="evidence" value="ECO:0007669"/>
    <property type="project" value="InterPro"/>
</dbReference>
<feature type="binding site" evidence="9">
    <location>
        <position position="62"/>
    </location>
    <ligand>
        <name>Fe cation</name>
        <dbReference type="ChEBI" id="CHEBI:24875"/>
    </ligand>
</feature>
<protein>
    <recommendedName>
        <fullName evidence="2">Nitrogen fixation protein NifU</fullName>
    </recommendedName>
</protein>
<dbReference type="Proteomes" id="UP000316781">
    <property type="component" value="Unassembled WGS sequence"/>
</dbReference>
<evidence type="ECO:0000256" key="7">
    <source>
        <dbReference type="ARBA" id="ARBA00023231"/>
    </source>
</evidence>
<proteinExistence type="inferred from homology"/>
<dbReference type="Gene3D" id="1.10.10.1100">
    <property type="entry name" value="BFD-like [2Fe-2S]-binding domain"/>
    <property type="match status" value="1"/>
</dbReference>
<evidence type="ECO:0000256" key="4">
    <source>
        <dbReference type="ARBA" id="ARBA00022723"/>
    </source>
</evidence>
<evidence type="ECO:0000259" key="12">
    <source>
        <dbReference type="Pfam" id="PF01592"/>
    </source>
</evidence>
<dbReference type="InterPro" id="IPR016217">
    <property type="entry name" value="N_fixation_NifU"/>
</dbReference>
<feature type="binding site" evidence="9">
    <location>
        <position position="175"/>
    </location>
    <ligand>
        <name>[2Fe-2S] cluster</name>
        <dbReference type="ChEBI" id="CHEBI:190135"/>
    </ligand>
</feature>
<dbReference type="InterPro" id="IPR001075">
    <property type="entry name" value="NIF_FeS_clus_asmbl_NifU_C"/>
</dbReference>
<keyword evidence="4 9" id="KW-0479">Metal-binding</keyword>
<keyword evidence="6 9" id="KW-0411">Iron-sulfur</keyword>
<gene>
    <name evidence="14" type="primary">nifU</name>
    <name evidence="14" type="ORF">FM996_06965</name>
</gene>
<dbReference type="PIRSF" id="PIRSF000375">
    <property type="entry name" value="NifU"/>
    <property type="match status" value="1"/>
</dbReference>
<evidence type="ECO:0000256" key="8">
    <source>
        <dbReference type="ARBA" id="ARBA00034078"/>
    </source>
</evidence>
<feature type="binding site" evidence="9">
    <location>
        <position position="139"/>
    </location>
    <ligand>
        <name>[2Fe-2S] cluster</name>
        <dbReference type="ChEBI" id="CHEBI:190135"/>
    </ligand>
</feature>
<dbReference type="Gene3D" id="3.30.300.130">
    <property type="entry name" value="Fe-S cluster assembly (FSCA)"/>
    <property type="match status" value="1"/>
</dbReference>
<dbReference type="Pfam" id="PF04324">
    <property type="entry name" value="Fer2_BFD"/>
    <property type="match status" value="1"/>
</dbReference>
<evidence type="ECO:0000313" key="14">
    <source>
        <dbReference type="EMBL" id="TRL35615.1"/>
    </source>
</evidence>
<dbReference type="InterPro" id="IPR010238">
    <property type="entry name" value="NIF_FeS_clus_asmbl_NifU"/>
</dbReference>
<keyword evidence="5 9" id="KW-0408">Iron</keyword>
<keyword evidence="7" id="KW-0535">Nitrogen fixation</keyword>
<feature type="binding site" evidence="9">
    <location>
        <position position="137"/>
    </location>
    <ligand>
        <name>[2Fe-2S] cluster</name>
        <dbReference type="ChEBI" id="CHEBI:190135"/>
    </ligand>
</feature>
<dbReference type="GO" id="GO:0005506">
    <property type="term" value="F:iron ion binding"/>
    <property type="evidence" value="ECO:0007669"/>
    <property type="project" value="InterPro"/>
</dbReference>
<evidence type="ECO:0000256" key="5">
    <source>
        <dbReference type="ARBA" id="ARBA00023004"/>
    </source>
</evidence>
<accession>A0A549T154</accession>
<feature type="binding site" evidence="9">
    <location>
        <position position="172"/>
    </location>
    <ligand>
        <name>[2Fe-2S] cluster</name>
        <dbReference type="ChEBI" id="CHEBI:190135"/>
    </ligand>
</feature>
<dbReference type="Pfam" id="PF01106">
    <property type="entry name" value="NifU"/>
    <property type="match status" value="1"/>
</dbReference>
<dbReference type="InterPro" id="IPR041854">
    <property type="entry name" value="BFD-like_2Fe2S-bd_dom_sf"/>
</dbReference>
<reference evidence="14 15" key="1">
    <citation type="submission" date="2019-07" db="EMBL/GenBank/DDBJ databases">
        <title>Ln-dependent methylotrophs.</title>
        <authorList>
            <person name="Tani A."/>
        </authorList>
    </citation>
    <scope>NUCLEOTIDE SEQUENCE [LARGE SCALE GENOMIC DNA]</scope>
    <source>
        <strain evidence="14 15">SM89A</strain>
    </source>
</reference>